<dbReference type="SUPFAM" id="SSF54373">
    <property type="entry name" value="FAD-linked reductases, C-terminal domain"/>
    <property type="match status" value="1"/>
</dbReference>
<dbReference type="GO" id="GO:0004174">
    <property type="term" value="F:electron-transferring-flavoprotein dehydrogenase activity"/>
    <property type="evidence" value="ECO:0007669"/>
    <property type="project" value="UniProtKB-UniRule"/>
</dbReference>
<proteinExistence type="predicted"/>
<keyword evidence="5" id="KW-0408">Iron</keyword>
<evidence type="ECO:0000256" key="2">
    <source>
        <dbReference type="ARBA" id="ARBA00022630"/>
    </source>
</evidence>
<feature type="domain" description="ETF-QO/FixC ubiquinone-binding" evidence="6">
    <location>
        <begin position="24"/>
        <end position="74"/>
    </location>
</feature>
<keyword evidence="5" id="KW-0249">Electron transport</keyword>
<evidence type="ECO:0000256" key="1">
    <source>
        <dbReference type="ARBA" id="ARBA00001974"/>
    </source>
</evidence>
<evidence type="ECO:0000259" key="6">
    <source>
        <dbReference type="Pfam" id="PF21162"/>
    </source>
</evidence>
<keyword evidence="5" id="KW-0479">Metal-binding</keyword>
<sequence length="123" mass="13342">MTYAVHYKINDFGSSCGDMFLGCNTQVSIGLVVALNYHNPFLNPYEEFQKLKHHPAIKPLLEGGTVLQYGARTLNEGGFQSIPYPVFPGGAIIGCSAGFLNVPKIKGTHTAMKSGNNRRNLIG</sequence>
<keyword evidence="5" id="KW-0813">Transport</keyword>
<dbReference type="EMBL" id="QGNW01000141">
    <property type="protein sequence ID" value="RVW91859.1"/>
    <property type="molecule type" value="Genomic_DNA"/>
</dbReference>
<accession>A0A438I599</accession>
<evidence type="ECO:0000256" key="4">
    <source>
        <dbReference type="ARBA" id="ARBA00023002"/>
    </source>
</evidence>
<dbReference type="PANTHER" id="PTHR10617:SF107">
    <property type="entry name" value="ELECTRON TRANSFER FLAVOPROTEIN-UBIQUINONE OXIDOREDUCTASE, MITOCHONDRIAL"/>
    <property type="match status" value="1"/>
</dbReference>
<comment type="cofactor">
    <cofactor evidence="5">
        <name>[4Fe-4S] cluster</name>
        <dbReference type="ChEBI" id="CHEBI:49883"/>
    </cofactor>
    <text evidence="5">Binds 1 [4Fe-4S] cluster.</text>
</comment>
<evidence type="ECO:0000256" key="3">
    <source>
        <dbReference type="ARBA" id="ARBA00022827"/>
    </source>
</evidence>
<comment type="caution">
    <text evidence="7">The sequence shown here is derived from an EMBL/GenBank/DDBJ whole genome shotgun (WGS) entry which is preliminary data.</text>
</comment>
<keyword evidence="2 5" id="KW-0285">Flavoprotein</keyword>
<gene>
    <name evidence="7" type="primary">ETFQO_1</name>
    <name evidence="7" type="ORF">CK203_030274</name>
</gene>
<comment type="function">
    <text evidence="5">Accepts electrons from ETF and reduces ubiquinone.</text>
</comment>
<dbReference type="GO" id="GO:0051539">
    <property type="term" value="F:4 iron, 4 sulfur cluster binding"/>
    <property type="evidence" value="ECO:0007669"/>
    <property type="project" value="UniProtKB-UniRule"/>
</dbReference>
<keyword evidence="5 7" id="KW-0830">Ubiquinone</keyword>
<dbReference type="InterPro" id="IPR040156">
    <property type="entry name" value="ETF-QO"/>
</dbReference>
<organism evidence="7 8">
    <name type="scientific">Vitis vinifera</name>
    <name type="common">Grape</name>
    <dbReference type="NCBI Taxonomy" id="29760"/>
    <lineage>
        <taxon>Eukaryota</taxon>
        <taxon>Viridiplantae</taxon>
        <taxon>Streptophyta</taxon>
        <taxon>Embryophyta</taxon>
        <taxon>Tracheophyta</taxon>
        <taxon>Spermatophyta</taxon>
        <taxon>Magnoliopsida</taxon>
        <taxon>eudicotyledons</taxon>
        <taxon>Gunneridae</taxon>
        <taxon>Pentapetalae</taxon>
        <taxon>rosids</taxon>
        <taxon>Vitales</taxon>
        <taxon>Vitaceae</taxon>
        <taxon>Viteae</taxon>
        <taxon>Vitis</taxon>
    </lineage>
</organism>
<keyword evidence="5" id="KW-0411">Iron-sulfur</keyword>
<reference evidence="7 8" key="1">
    <citation type="journal article" date="2018" name="PLoS Genet.">
        <title>Population sequencing reveals clonal diversity and ancestral inbreeding in the grapevine cultivar Chardonnay.</title>
        <authorList>
            <person name="Roach M.J."/>
            <person name="Johnson D.L."/>
            <person name="Bohlmann J."/>
            <person name="van Vuuren H.J."/>
            <person name="Jones S.J."/>
            <person name="Pretorius I.S."/>
            <person name="Schmidt S.A."/>
            <person name="Borneman A.R."/>
        </authorList>
    </citation>
    <scope>NUCLEOTIDE SEQUENCE [LARGE SCALE GENOMIC DNA]</scope>
    <source>
        <strain evidence="8">cv. Chardonnay</strain>
        <tissue evidence="7">Leaf</tissue>
    </source>
</reference>
<protein>
    <recommendedName>
        <fullName evidence="5">Electron transfer flavoprotein-ubiquinone oxidoreductase</fullName>
        <shortName evidence="5">ETF-QO</shortName>
        <ecNumber evidence="5">1.5.5.1</ecNumber>
    </recommendedName>
</protein>
<comment type="catalytic activity">
    <reaction evidence="5">
        <text>a ubiquinone + reduced [electron-transfer flavoprotein] = a ubiquinol + oxidized [electron-transfer flavoprotein] + H(+)</text>
        <dbReference type="Rhea" id="RHEA:24052"/>
        <dbReference type="Rhea" id="RHEA-COMP:9565"/>
        <dbReference type="Rhea" id="RHEA-COMP:9566"/>
        <dbReference type="Rhea" id="RHEA-COMP:10685"/>
        <dbReference type="Rhea" id="RHEA-COMP:10686"/>
        <dbReference type="ChEBI" id="CHEBI:15378"/>
        <dbReference type="ChEBI" id="CHEBI:16389"/>
        <dbReference type="ChEBI" id="CHEBI:17976"/>
        <dbReference type="ChEBI" id="CHEBI:57692"/>
        <dbReference type="ChEBI" id="CHEBI:58307"/>
        <dbReference type="EC" id="1.5.5.1"/>
    </reaction>
</comment>
<dbReference type="Proteomes" id="UP000288805">
    <property type="component" value="Unassembled WGS sequence"/>
</dbReference>
<dbReference type="AlphaFoldDB" id="A0A438I599"/>
<dbReference type="Pfam" id="PF21162">
    <property type="entry name" value="ETFQO_UQ-bd"/>
    <property type="match status" value="1"/>
</dbReference>
<evidence type="ECO:0000313" key="7">
    <source>
        <dbReference type="EMBL" id="RVW91859.1"/>
    </source>
</evidence>
<keyword evidence="4 5" id="KW-0560">Oxidoreductase</keyword>
<name>A0A438I599_VITVI</name>
<dbReference type="EC" id="1.5.5.1" evidence="5"/>
<dbReference type="InterPro" id="IPR049398">
    <property type="entry name" value="ETF-QO/FixC_UQ-bd"/>
</dbReference>
<dbReference type="PANTHER" id="PTHR10617">
    <property type="entry name" value="ELECTRON TRANSFER FLAVOPROTEIN-UBIQUINONE OXIDOREDUCTASE"/>
    <property type="match status" value="1"/>
</dbReference>
<dbReference type="GO" id="GO:0046872">
    <property type="term" value="F:metal ion binding"/>
    <property type="evidence" value="ECO:0007669"/>
    <property type="project" value="UniProtKB-KW"/>
</dbReference>
<keyword evidence="3 5" id="KW-0274">FAD</keyword>
<evidence type="ECO:0000313" key="8">
    <source>
        <dbReference type="Proteomes" id="UP000288805"/>
    </source>
</evidence>
<evidence type="ECO:0000256" key="5">
    <source>
        <dbReference type="RuleBase" id="RU366068"/>
    </source>
</evidence>
<dbReference type="Gene3D" id="3.30.9.90">
    <property type="match status" value="1"/>
</dbReference>
<comment type="cofactor">
    <cofactor evidence="1 5">
        <name>FAD</name>
        <dbReference type="ChEBI" id="CHEBI:57692"/>
    </cofactor>
</comment>